<reference evidence="2" key="1">
    <citation type="submission" date="2022-08" db="EMBL/GenBank/DDBJ databases">
        <authorList>
            <consortium name="DOE Joint Genome Institute"/>
            <person name="Min B."/>
            <person name="Riley R."/>
            <person name="Sierra-Patev S."/>
            <person name="Naranjo-Ortiz M."/>
            <person name="Looney B."/>
            <person name="Konkel Z."/>
            <person name="Slot J.C."/>
            <person name="Sakamoto Y."/>
            <person name="Steenwyk J.L."/>
            <person name="Rokas A."/>
            <person name="Carro J."/>
            <person name="Camarero S."/>
            <person name="Ferreira P."/>
            <person name="Molpeceres G."/>
            <person name="Ruiz-Duenas F.J."/>
            <person name="Serrano A."/>
            <person name="Henrissat B."/>
            <person name="Drula E."/>
            <person name="Hughes K.W."/>
            <person name="Mata J.L."/>
            <person name="Ishikawa N.K."/>
            <person name="Vargas-Isla R."/>
            <person name="Ushijima S."/>
            <person name="Smith C.A."/>
            <person name="Ahrendt S."/>
            <person name="Andreopoulos W."/>
            <person name="He G."/>
            <person name="Labutti K."/>
            <person name="Lipzen A."/>
            <person name="Ng V."/>
            <person name="Sandor L."/>
            <person name="Barry K."/>
            <person name="Martinez A.T."/>
            <person name="Xiao Y."/>
            <person name="Gibbons J.G."/>
            <person name="Terashima K."/>
            <person name="Hibbett D.S."/>
            <person name="Grigoriev I.V."/>
        </authorList>
    </citation>
    <scope>NUCLEOTIDE SEQUENCE</scope>
    <source>
        <strain evidence="2">TFB9207</strain>
    </source>
</reference>
<dbReference type="AlphaFoldDB" id="A0AA38PKB0"/>
<dbReference type="Proteomes" id="UP001163846">
    <property type="component" value="Unassembled WGS sequence"/>
</dbReference>
<proteinExistence type="predicted"/>
<dbReference type="EMBL" id="MU805951">
    <property type="protein sequence ID" value="KAJ3844520.1"/>
    <property type="molecule type" value="Genomic_DNA"/>
</dbReference>
<comment type="caution">
    <text evidence="2">The sequence shown here is derived from an EMBL/GenBank/DDBJ whole genome shotgun (WGS) entry which is preliminary data.</text>
</comment>
<evidence type="ECO:0000313" key="2">
    <source>
        <dbReference type="EMBL" id="KAJ3844520.1"/>
    </source>
</evidence>
<evidence type="ECO:0000256" key="1">
    <source>
        <dbReference type="SAM" id="SignalP"/>
    </source>
</evidence>
<evidence type="ECO:0000313" key="3">
    <source>
        <dbReference type="Proteomes" id="UP001163846"/>
    </source>
</evidence>
<keyword evidence="1" id="KW-0732">Signal</keyword>
<sequence>MRLNTKSVLYALVCLSAILHTACGSPLPTPDVVIPISSAAAGPSLSIHYSFQHPGAAVLRVLSHHPVKGINELLYNYILAGFDHFHTALGYTVAHIHFDYVLDNKGTDPVPHFFDYYFEELGLWEFQYHIQFSSQPSDTVSNIGIWGDAYLTIFVDPNFPTKPVDRVSGSMKMELKKCDGLKSRGRCPDVPRIGPLYASLGDHSILAFSEPEPKSKPFAVGKVVQTAMGEPEVGKVVDEQHGWWKSLSALKDHVIGSWKNERNKSSKQ</sequence>
<name>A0AA38PKB0_9AGAR</name>
<accession>A0AA38PKB0</accession>
<gene>
    <name evidence="2" type="ORF">F5878DRAFT_637247</name>
</gene>
<feature type="signal peptide" evidence="1">
    <location>
        <begin position="1"/>
        <end position="24"/>
    </location>
</feature>
<protein>
    <submittedName>
        <fullName evidence="2">Uncharacterized protein</fullName>
    </submittedName>
</protein>
<feature type="chain" id="PRO_5041324824" evidence="1">
    <location>
        <begin position="25"/>
        <end position="268"/>
    </location>
</feature>
<keyword evidence="3" id="KW-1185">Reference proteome</keyword>
<organism evidence="2 3">
    <name type="scientific">Lentinula raphanica</name>
    <dbReference type="NCBI Taxonomy" id="153919"/>
    <lineage>
        <taxon>Eukaryota</taxon>
        <taxon>Fungi</taxon>
        <taxon>Dikarya</taxon>
        <taxon>Basidiomycota</taxon>
        <taxon>Agaricomycotina</taxon>
        <taxon>Agaricomycetes</taxon>
        <taxon>Agaricomycetidae</taxon>
        <taxon>Agaricales</taxon>
        <taxon>Marasmiineae</taxon>
        <taxon>Omphalotaceae</taxon>
        <taxon>Lentinula</taxon>
    </lineage>
</organism>